<protein>
    <submittedName>
        <fullName evidence="2">GCN5-related N-acetyltransferase</fullName>
    </submittedName>
</protein>
<name>S7TGS6_DESML</name>
<accession>S7TGS6</accession>
<keyword evidence="3" id="KW-1185">Reference proteome</keyword>
<dbReference type="InterPro" id="IPR016181">
    <property type="entry name" value="Acyl_CoA_acyltransferase"/>
</dbReference>
<proteinExistence type="predicted"/>
<dbReference type="RefSeq" id="WP_020877817.1">
    <property type="nucleotide sequence ID" value="NZ_ATHJ01000105.1"/>
</dbReference>
<dbReference type="EMBL" id="ATHJ01000105">
    <property type="protein sequence ID" value="EPR36001.1"/>
    <property type="molecule type" value="Genomic_DNA"/>
</dbReference>
<evidence type="ECO:0000313" key="2">
    <source>
        <dbReference type="EMBL" id="EPR36001.1"/>
    </source>
</evidence>
<evidence type="ECO:0000259" key="1">
    <source>
        <dbReference type="PROSITE" id="PS51186"/>
    </source>
</evidence>
<sequence>MKIIEKNAQNLRIYVYDLTNPITENRLEKYHMGKATILDFIRSYFYGNTKLNFMRWLVRKDDYFIIRDRNTIIAWARICYKSTKEVELGSKEASLISGFTVKAYRNRGMHTALIKQMMIYLKNKGFKRCIVWAEENNMASRAVIEKNQFTLVSSPPKNIDVPLGE</sequence>
<dbReference type="Pfam" id="PF00583">
    <property type="entry name" value="Acetyltransf_1"/>
    <property type="match status" value="1"/>
</dbReference>
<reference evidence="2 3" key="1">
    <citation type="journal article" date="2013" name="Genome Announc.">
        <title>Draft genome sequences for three mercury-methylating, sulfate-reducing bacteria.</title>
        <authorList>
            <person name="Brown S.D."/>
            <person name="Hurt R.A.Jr."/>
            <person name="Gilmour C.C."/>
            <person name="Elias D.A."/>
        </authorList>
    </citation>
    <scope>NUCLEOTIDE SEQUENCE [LARGE SCALE GENOMIC DNA]</scope>
    <source>
        <strain evidence="2 3">DSM 2059</strain>
    </source>
</reference>
<dbReference type="SUPFAM" id="SSF55729">
    <property type="entry name" value="Acyl-CoA N-acyltransferases (Nat)"/>
    <property type="match status" value="1"/>
</dbReference>
<dbReference type="Gene3D" id="3.40.630.30">
    <property type="match status" value="1"/>
</dbReference>
<organism evidence="2 3">
    <name type="scientific">Desulfococcus multivorans DSM 2059</name>
    <dbReference type="NCBI Taxonomy" id="1121405"/>
    <lineage>
        <taxon>Bacteria</taxon>
        <taxon>Pseudomonadati</taxon>
        <taxon>Thermodesulfobacteriota</taxon>
        <taxon>Desulfobacteria</taxon>
        <taxon>Desulfobacterales</taxon>
        <taxon>Desulfococcaceae</taxon>
        <taxon>Desulfococcus</taxon>
    </lineage>
</organism>
<evidence type="ECO:0000313" key="3">
    <source>
        <dbReference type="Proteomes" id="UP000014977"/>
    </source>
</evidence>
<dbReference type="PROSITE" id="PS51186">
    <property type="entry name" value="GNAT"/>
    <property type="match status" value="1"/>
</dbReference>
<dbReference type="Proteomes" id="UP000014977">
    <property type="component" value="Unassembled WGS sequence"/>
</dbReference>
<keyword evidence="2" id="KW-0808">Transferase</keyword>
<feature type="domain" description="N-acetyltransferase" evidence="1">
    <location>
        <begin position="22"/>
        <end position="165"/>
    </location>
</feature>
<comment type="caution">
    <text evidence="2">The sequence shown here is derived from an EMBL/GenBank/DDBJ whole genome shotgun (WGS) entry which is preliminary data.</text>
</comment>
<dbReference type="InterPro" id="IPR000182">
    <property type="entry name" value="GNAT_dom"/>
</dbReference>
<dbReference type="AlphaFoldDB" id="S7TGS6"/>
<dbReference type="GO" id="GO:0016747">
    <property type="term" value="F:acyltransferase activity, transferring groups other than amino-acyl groups"/>
    <property type="evidence" value="ECO:0007669"/>
    <property type="project" value="InterPro"/>
</dbReference>
<dbReference type="STRING" id="897.B2D07_16190"/>
<gene>
    <name evidence="2" type="ORF">dsmv_0706</name>
</gene>